<feature type="transmembrane region" description="Helical" evidence="7">
    <location>
        <begin position="157"/>
        <end position="175"/>
    </location>
</feature>
<feature type="transmembrane region" description="Helical" evidence="7">
    <location>
        <begin position="100"/>
        <end position="120"/>
    </location>
</feature>
<dbReference type="InterPro" id="IPR020846">
    <property type="entry name" value="MFS_dom"/>
</dbReference>
<reference evidence="10" key="1">
    <citation type="journal article" date="2019" name="Int. J. Syst. Evol. Microbiol.">
        <title>The Global Catalogue of Microorganisms (GCM) 10K type strain sequencing project: providing services to taxonomists for standard genome sequencing and annotation.</title>
        <authorList>
            <consortium name="The Broad Institute Genomics Platform"/>
            <consortium name="The Broad Institute Genome Sequencing Center for Infectious Disease"/>
            <person name="Wu L."/>
            <person name="Ma J."/>
        </authorList>
    </citation>
    <scope>NUCLEOTIDE SEQUENCE [LARGE SCALE GENOMIC DNA]</scope>
    <source>
        <strain evidence="10">KCTC 3950</strain>
    </source>
</reference>
<dbReference type="InterPro" id="IPR036259">
    <property type="entry name" value="MFS_trans_sf"/>
</dbReference>
<evidence type="ECO:0000313" key="9">
    <source>
        <dbReference type="EMBL" id="MFD2612518.1"/>
    </source>
</evidence>
<name>A0ABW5PBD2_9BACL</name>
<feature type="transmembrane region" description="Helical" evidence="7">
    <location>
        <begin position="275"/>
        <end position="294"/>
    </location>
</feature>
<feature type="domain" description="Major facilitator superfamily (MFS) profile" evidence="8">
    <location>
        <begin position="4"/>
        <end position="387"/>
    </location>
</feature>
<keyword evidence="6 7" id="KW-0472">Membrane</keyword>
<feature type="transmembrane region" description="Helical" evidence="7">
    <location>
        <begin position="242"/>
        <end position="263"/>
    </location>
</feature>
<feature type="transmembrane region" description="Helical" evidence="7">
    <location>
        <begin position="69"/>
        <end position="88"/>
    </location>
</feature>
<dbReference type="InterPro" id="IPR051788">
    <property type="entry name" value="MFS_Transporter"/>
</dbReference>
<feature type="transmembrane region" description="Helical" evidence="7">
    <location>
        <begin position="39"/>
        <end position="57"/>
    </location>
</feature>
<dbReference type="Proteomes" id="UP001597541">
    <property type="component" value="Unassembled WGS sequence"/>
</dbReference>
<dbReference type="RefSeq" id="WP_377602147.1">
    <property type="nucleotide sequence ID" value="NZ_JBHUME010000007.1"/>
</dbReference>
<feature type="transmembrane region" description="Helical" evidence="7">
    <location>
        <begin position="363"/>
        <end position="384"/>
    </location>
</feature>
<dbReference type="SUPFAM" id="SSF103473">
    <property type="entry name" value="MFS general substrate transporter"/>
    <property type="match status" value="1"/>
</dbReference>
<keyword evidence="5 7" id="KW-1133">Transmembrane helix</keyword>
<dbReference type="Pfam" id="PF07690">
    <property type="entry name" value="MFS_1"/>
    <property type="match status" value="1"/>
</dbReference>
<evidence type="ECO:0000256" key="3">
    <source>
        <dbReference type="ARBA" id="ARBA00022448"/>
    </source>
</evidence>
<evidence type="ECO:0000313" key="10">
    <source>
        <dbReference type="Proteomes" id="UP001597541"/>
    </source>
</evidence>
<accession>A0ABW5PBD2</accession>
<dbReference type="EMBL" id="JBHUME010000007">
    <property type="protein sequence ID" value="MFD2612518.1"/>
    <property type="molecule type" value="Genomic_DNA"/>
</dbReference>
<keyword evidence="10" id="KW-1185">Reference proteome</keyword>
<dbReference type="PANTHER" id="PTHR23514:SF3">
    <property type="entry name" value="BYPASS OF STOP CODON PROTEIN 6"/>
    <property type="match status" value="1"/>
</dbReference>
<evidence type="ECO:0000256" key="1">
    <source>
        <dbReference type="ARBA" id="ARBA00004651"/>
    </source>
</evidence>
<feature type="transmembrane region" description="Helical" evidence="7">
    <location>
        <begin position="206"/>
        <end position="230"/>
    </location>
</feature>
<dbReference type="InterPro" id="IPR011701">
    <property type="entry name" value="MFS"/>
</dbReference>
<evidence type="ECO:0000256" key="2">
    <source>
        <dbReference type="ARBA" id="ARBA00008335"/>
    </source>
</evidence>
<evidence type="ECO:0000256" key="4">
    <source>
        <dbReference type="ARBA" id="ARBA00022692"/>
    </source>
</evidence>
<protein>
    <submittedName>
        <fullName evidence="9">MFS transporter</fullName>
    </submittedName>
</protein>
<keyword evidence="3" id="KW-0813">Transport</keyword>
<dbReference type="Gene3D" id="1.20.1250.20">
    <property type="entry name" value="MFS general substrate transporter like domains"/>
    <property type="match status" value="2"/>
</dbReference>
<organism evidence="9 10">
    <name type="scientific">Paenibacillus gansuensis</name>
    <dbReference type="NCBI Taxonomy" id="306542"/>
    <lineage>
        <taxon>Bacteria</taxon>
        <taxon>Bacillati</taxon>
        <taxon>Bacillota</taxon>
        <taxon>Bacilli</taxon>
        <taxon>Bacillales</taxon>
        <taxon>Paenibacillaceae</taxon>
        <taxon>Paenibacillus</taxon>
    </lineage>
</organism>
<dbReference type="PANTHER" id="PTHR23514">
    <property type="entry name" value="BYPASS OF STOP CODON PROTEIN 6"/>
    <property type="match status" value="1"/>
</dbReference>
<proteinExistence type="inferred from homology"/>
<evidence type="ECO:0000256" key="7">
    <source>
        <dbReference type="SAM" id="Phobius"/>
    </source>
</evidence>
<comment type="caution">
    <text evidence="9">The sequence shown here is derived from an EMBL/GenBank/DDBJ whole genome shotgun (WGS) entry which is preliminary data.</text>
</comment>
<keyword evidence="4 7" id="KW-0812">Transmembrane</keyword>
<evidence type="ECO:0000256" key="6">
    <source>
        <dbReference type="ARBA" id="ARBA00023136"/>
    </source>
</evidence>
<feature type="transmembrane region" description="Helical" evidence="7">
    <location>
        <begin position="132"/>
        <end position="151"/>
    </location>
</feature>
<evidence type="ECO:0000256" key="5">
    <source>
        <dbReference type="ARBA" id="ARBA00022989"/>
    </source>
</evidence>
<gene>
    <name evidence="9" type="ORF">ACFSUF_08795</name>
</gene>
<evidence type="ECO:0000259" key="8">
    <source>
        <dbReference type="PROSITE" id="PS50850"/>
    </source>
</evidence>
<comment type="subcellular location">
    <subcellularLocation>
        <location evidence="1">Cell membrane</location>
        <topology evidence="1">Multi-pass membrane protein</topology>
    </subcellularLocation>
</comment>
<sequence length="394" mass="41727">MKKFVWTGCLAYLVIAFAHVAVGSVLEDLLHHYGKNYSAGGTLIFLQFSGFLLGVLTSPWWSGRLGRRGCILLAFGALTAGELIFTFLPDWNLMLVAAPIAGYGFGMVESAIGAAVIEFAEEGSKASSMARLEVFFGVGAMLLPAIAGILIKLGYWRLSFPVIACLSLLCFILYARMSFGQSDGQFAKRPAEVKTSLRVMYQGPKLAVLAVLALFFALYVGIEMTFVNFLPSILIDKLGVQTSTGTAAVSLFWATMAFGRLFAGNLAERAGYGRYVTVSSFGALGLFLVFYSVSGFAASFAMVMGMGLLMAGIFAIALIFANTALPGTTETTTSLLIASGGVGGAVLPLVTGYTMDHYASDTAVALLAGLMAVMALLITGAARLNAARQRKQIN</sequence>
<dbReference type="PROSITE" id="PS50850">
    <property type="entry name" value="MFS"/>
    <property type="match status" value="1"/>
</dbReference>
<feature type="transmembrane region" description="Helical" evidence="7">
    <location>
        <begin position="333"/>
        <end position="351"/>
    </location>
</feature>
<comment type="similarity">
    <text evidence="2">Belongs to the major facilitator superfamily.</text>
</comment>
<feature type="transmembrane region" description="Helical" evidence="7">
    <location>
        <begin position="300"/>
        <end position="321"/>
    </location>
</feature>